<evidence type="ECO:0000313" key="2">
    <source>
        <dbReference type="EMBL" id="KAF4312252.1"/>
    </source>
</evidence>
<dbReference type="Proteomes" id="UP000572817">
    <property type="component" value="Unassembled WGS sequence"/>
</dbReference>
<evidence type="ECO:0000313" key="3">
    <source>
        <dbReference type="Proteomes" id="UP000572817"/>
    </source>
</evidence>
<gene>
    <name evidence="2" type="ORF">GTA08_BOTSDO12390</name>
</gene>
<dbReference type="PANTHER" id="PTHR47843:SF5">
    <property type="entry name" value="BTB_POZ DOMAIN PROTEIN"/>
    <property type="match status" value="1"/>
</dbReference>
<organism evidence="2 3">
    <name type="scientific">Botryosphaeria dothidea</name>
    <dbReference type="NCBI Taxonomy" id="55169"/>
    <lineage>
        <taxon>Eukaryota</taxon>
        <taxon>Fungi</taxon>
        <taxon>Dikarya</taxon>
        <taxon>Ascomycota</taxon>
        <taxon>Pezizomycotina</taxon>
        <taxon>Dothideomycetes</taxon>
        <taxon>Dothideomycetes incertae sedis</taxon>
        <taxon>Botryosphaeriales</taxon>
        <taxon>Botryosphaeriaceae</taxon>
        <taxon>Botryosphaeria</taxon>
    </lineage>
</organism>
<sequence>MSDVAMLSAVDIVPALHCSISSLFESGRYSDMIVRCSDGTDYHVHKSVVYTQCKLFANAADGSFQESSGLVTLANDPPAAIRALLQHLYGIEYTEDPDTALVVHHARVYTIGEIYQVPELKTLAAARFREAASFVRVNYEDLAQAIKEIYESTPTGDRTLRDAARDVVMEKLDELISDDAFMHTLEEVGAFAMLLSRALWEKMNKMKEKMQEMVAKGKITPHFECPGCFSHEVIHGHEAFKPKKIVECPSCGSAYTWKTWKERVVREE</sequence>
<dbReference type="InterPro" id="IPR011333">
    <property type="entry name" value="SKP1/BTB/POZ_sf"/>
</dbReference>
<dbReference type="EMBL" id="WWBZ02000007">
    <property type="protein sequence ID" value="KAF4312252.1"/>
    <property type="molecule type" value="Genomic_DNA"/>
</dbReference>
<dbReference type="PROSITE" id="PS50097">
    <property type="entry name" value="BTB"/>
    <property type="match status" value="1"/>
</dbReference>
<dbReference type="AlphaFoldDB" id="A0A8H4NEK0"/>
<name>A0A8H4NEK0_9PEZI</name>
<dbReference type="Gene3D" id="3.30.710.10">
    <property type="entry name" value="Potassium Channel Kv1.1, Chain A"/>
    <property type="match status" value="1"/>
</dbReference>
<accession>A0A8H4NEK0</accession>
<evidence type="ECO:0000259" key="1">
    <source>
        <dbReference type="PROSITE" id="PS50097"/>
    </source>
</evidence>
<dbReference type="OrthoDB" id="6359816at2759"/>
<dbReference type="Pfam" id="PF00651">
    <property type="entry name" value="BTB"/>
    <property type="match status" value="1"/>
</dbReference>
<keyword evidence="3" id="KW-1185">Reference proteome</keyword>
<proteinExistence type="predicted"/>
<dbReference type="PANTHER" id="PTHR47843">
    <property type="entry name" value="BTB DOMAIN-CONTAINING PROTEIN-RELATED"/>
    <property type="match status" value="1"/>
</dbReference>
<protein>
    <recommendedName>
        <fullName evidence="1">BTB domain-containing protein</fullName>
    </recommendedName>
</protein>
<reference evidence="2" key="1">
    <citation type="submission" date="2020-04" db="EMBL/GenBank/DDBJ databases">
        <title>Genome Assembly and Annotation of Botryosphaeria dothidea sdau 11-99, a Latent Pathogen of Apple Fruit Ring Rot in China.</title>
        <authorList>
            <person name="Yu C."/>
            <person name="Diao Y."/>
            <person name="Lu Q."/>
            <person name="Zhao J."/>
            <person name="Cui S."/>
            <person name="Peng C."/>
            <person name="He B."/>
            <person name="Liu H."/>
        </authorList>
    </citation>
    <scope>NUCLEOTIDE SEQUENCE [LARGE SCALE GENOMIC DNA]</scope>
    <source>
        <strain evidence="2">Sdau11-99</strain>
    </source>
</reference>
<feature type="domain" description="BTB" evidence="1">
    <location>
        <begin position="30"/>
        <end position="97"/>
    </location>
</feature>
<dbReference type="SUPFAM" id="SSF54695">
    <property type="entry name" value="POZ domain"/>
    <property type="match status" value="1"/>
</dbReference>
<comment type="caution">
    <text evidence="2">The sequence shown here is derived from an EMBL/GenBank/DDBJ whole genome shotgun (WGS) entry which is preliminary data.</text>
</comment>
<dbReference type="InterPro" id="IPR000210">
    <property type="entry name" value="BTB/POZ_dom"/>
</dbReference>